<evidence type="ECO:0000256" key="3">
    <source>
        <dbReference type="ARBA" id="ARBA00022803"/>
    </source>
</evidence>
<dbReference type="InterPro" id="IPR011990">
    <property type="entry name" value="TPR-like_helical_dom_sf"/>
</dbReference>
<dbReference type="Gene3D" id="1.10.510.10">
    <property type="entry name" value="Transferase(Phosphotransferase) domain 1"/>
    <property type="match status" value="1"/>
</dbReference>
<dbReference type="SUPFAM" id="SSF48452">
    <property type="entry name" value="TPR-like"/>
    <property type="match status" value="4"/>
</dbReference>
<keyword evidence="2 6" id="KW-0547">Nucleotide-binding</keyword>
<feature type="repeat" description="TPR" evidence="5">
    <location>
        <begin position="911"/>
        <end position="944"/>
    </location>
</feature>
<dbReference type="Pfam" id="PF00069">
    <property type="entry name" value="Pkinase"/>
    <property type="match status" value="1"/>
</dbReference>
<dbReference type="OrthoDB" id="9801841at2"/>
<evidence type="ECO:0000313" key="9">
    <source>
        <dbReference type="EMBL" id="TKC99217.1"/>
    </source>
</evidence>
<feature type="compositionally biased region" description="Basic and acidic residues" evidence="7">
    <location>
        <begin position="60"/>
        <end position="76"/>
    </location>
</feature>
<evidence type="ECO:0000256" key="6">
    <source>
        <dbReference type="PROSITE-ProRule" id="PRU10141"/>
    </source>
</evidence>
<feature type="domain" description="Protein kinase" evidence="8">
    <location>
        <begin position="90"/>
        <end position="356"/>
    </location>
</feature>
<dbReference type="RefSeq" id="WP_136934143.1">
    <property type="nucleotide sequence ID" value="NZ_SSMQ01000059.1"/>
</dbReference>
<feature type="region of interest" description="Disordered" evidence="7">
    <location>
        <begin position="46"/>
        <end position="81"/>
    </location>
</feature>
<keyword evidence="9" id="KW-0418">Kinase</keyword>
<dbReference type="InterPro" id="IPR019734">
    <property type="entry name" value="TPR_rpt"/>
</dbReference>
<protein>
    <submittedName>
        <fullName evidence="9">Serine/threonine protein kinase</fullName>
    </submittedName>
</protein>
<feature type="binding site" evidence="6">
    <location>
        <position position="119"/>
    </location>
    <ligand>
        <name>ATP</name>
        <dbReference type="ChEBI" id="CHEBI:30616"/>
    </ligand>
</feature>
<accession>A0A4V5PLG0</accession>
<keyword evidence="9" id="KW-0808">Transferase</keyword>
<dbReference type="PROSITE" id="PS50005">
    <property type="entry name" value="TPR"/>
    <property type="match status" value="2"/>
</dbReference>
<dbReference type="PROSITE" id="PS00108">
    <property type="entry name" value="PROTEIN_KINASE_ST"/>
    <property type="match status" value="1"/>
</dbReference>
<evidence type="ECO:0000313" key="10">
    <source>
        <dbReference type="Proteomes" id="UP000309215"/>
    </source>
</evidence>
<evidence type="ECO:0000256" key="1">
    <source>
        <dbReference type="ARBA" id="ARBA00022737"/>
    </source>
</evidence>
<gene>
    <name evidence="9" type="ORF">E8A74_38740</name>
</gene>
<dbReference type="GO" id="GO:0005524">
    <property type="term" value="F:ATP binding"/>
    <property type="evidence" value="ECO:0007669"/>
    <property type="project" value="UniProtKB-UniRule"/>
</dbReference>
<dbReference type="SUPFAM" id="SSF56112">
    <property type="entry name" value="Protein kinase-like (PK-like)"/>
    <property type="match status" value="1"/>
</dbReference>
<dbReference type="CDD" id="cd14014">
    <property type="entry name" value="STKc_PknB_like"/>
    <property type="match status" value="1"/>
</dbReference>
<dbReference type="PANTHER" id="PTHR45641:SF19">
    <property type="entry name" value="NEPHROCYSTIN-3"/>
    <property type="match status" value="1"/>
</dbReference>
<keyword evidence="10" id="KW-1185">Reference proteome</keyword>
<dbReference type="GO" id="GO:0004674">
    <property type="term" value="F:protein serine/threonine kinase activity"/>
    <property type="evidence" value="ECO:0007669"/>
    <property type="project" value="UniProtKB-KW"/>
</dbReference>
<keyword evidence="3 5" id="KW-0802">TPR repeat</keyword>
<evidence type="ECO:0000256" key="7">
    <source>
        <dbReference type="SAM" id="MobiDB-lite"/>
    </source>
</evidence>
<organism evidence="9 10">
    <name type="scientific">Polyangium fumosum</name>
    <dbReference type="NCBI Taxonomy" id="889272"/>
    <lineage>
        <taxon>Bacteria</taxon>
        <taxon>Pseudomonadati</taxon>
        <taxon>Myxococcota</taxon>
        <taxon>Polyangia</taxon>
        <taxon>Polyangiales</taxon>
        <taxon>Polyangiaceae</taxon>
        <taxon>Polyangium</taxon>
    </lineage>
</organism>
<comment type="caution">
    <text evidence="9">The sequence shown here is derived from an EMBL/GenBank/DDBJ whole genome shotgun (WGS) entry which is preliminary data.</text>
</comment>
<dbReference type="PANTHER" id="PTHR45641">
    <property type="entry name" value="TETRATRICOPEPTIDE REPEAT PROTEIN (AFU_ORTHOLOGUE AFUA_6G03870)"/>
    <property type="match status" value="1"/>
</dbReference>
<name>A0A4V5PLG0_9BACT</name>
<evidence type="ECO:0000259" key="8">
    <source>
        <dbReference type="PROSITE" id="PS50011"/>
    </source>
</evidence>
<dbReference type="EMBL" id="SSMQ01000059">
    <property type="protein sequence ID" value="TKC99217.1"/>
    <property type="molecule type" value="Genomic_DNA"/>
</dbReference>
<keyword evidence="9" id="KW-0723">Serine/threonine-protein kinase</keyword>
<dbReference type="PROSITE" id="PS50011">
    <property type="entry name" value="PROTEIN_KINASE_DOM"/>
    <property type="match status" value="1"/>
</dbReference>
<proteinExistence type="predicted"/>
<evidence type="ECO:0000256" key="5">
    <source>
        <dbReference type="PROSITE-ProRule" id="PRU00339"/>
    </source>
</evidence>
<dbReference type="AlphaFoldDB" id="A0A4V5PLG0"/>
<evidence type="ECO:0000256" key="2">
    <source>
        <dbReference type="ARBA" id="ARBA00022741"/>
    </source>
</evidence>
<dbReference type="Gene3D" id="3.30.200.20">
    <property type="entry name" value="Phosphorylase Kinase, domain 1"/>
    <property type="match status" value="1"/>
</dbReference>
<keyword evidence="1" id="KW-0677">Repeat</keyword>
<dbReference type="PROSITE" id="PS00107">
    <property type="entry name" value="PROTEIN_KINASE_ATP"/>
    <property type="match status" value="1"/>
</dbReference>
<dbReference type="InterPro" id="IPR000719">
    <property type="entry name" value="Prot_kinase_dom"/>
</dbReference>
<keyword evidence="4 6" id="KW-0067">ATP-binding</keyword>
<reference evidence="9 10" key="1">
    <citation type="submission" date="2019-04" db="EMBL/GenBank/DDBJ databases">
        <authorList>
            <person name="Li Y."/>
            <person name="Wang J."/>
        </authorList>
    </citation>
    <scope>NUCLEOTIDE SEQUENCE [LARGE SCALE GENOMIC DNA]</scope>
    <source>
        <strain evidence="9 10">DSM 14668</strain>
    </source>
</reference>
<dbReference type="Proteomes" id="UP000309215">
    <property type="component" value="Unassembled WGS sequence"/>
</dbReference>
<sequence length="1048" mass="112870">MACPGENTLNALLGGQLPPEMATRTEHHVGECPACQELLAVVGQPLGTSQPYDATPELGARPEDTAPTGRDARPPRADAPLQPGSAVRRYVVLSKVGAGGMGVVYAAYDPELNRRVALKVLRAEDQGEGSEQARARLLSEAQTLARLAHPNVVAIHDVGVTHGDVFLVMEFVEGPTLGAWLAERRRPLQEVLPIFLQAGRGLAAAHAVGIVHRDFKPANVVVGRDGRVRVLDFGLAREGLPPRGAASLGAGAADETMQSVVAGTPAYMAPEQHLGRRADARADQFSFCVALHEALHGVRPFRGDTPREILDSIQRGDVHAPHAAELPAWFSEALLRGLSAKPEARHPSLVELLAILERDRRALRRRIAMVVVPLLAAAVAGVAVRASMGPAAEPPCQGASRRLEGVWDTSGRAAVRASFLATGLPYAAGAFDQVAADLDRRATEWTSAFTQACEATRVRGEQTEEQLGRRMVCLERRLTDLGALTQALVQADVAVVDGSTRAVSELAPVSDCENLASLSLMDPRPEDAAAQEEITRISGDLSRARAELAVGHYEDGLSRMDPLIQRAEGTRYGPLSAEALYLRARLRDLLGRDHEAEVDYHAAAHAAISSHHDEIVASAWVDLFGILSFDTRRAEEAARTLDYARATIRRRGANPELTARLSVRICTRGNALTDAPQIEADCQRAIEEVERFAPHDPELLAASLQALGGALRNQGKLADARAAVDRAITTLSKTLGKDHPSALRARRALALVHQESGALADAEAESRAILESSERNLPAGHPMRRSALFDLARVLTIRGDHAGALPLFQQAYEAGRRARGEDSEQAATCLEAMGRAQHSLGRKKEAIDHYQRSLGIREKTLGADHVSVAGTLVLLAVVRDDEGAHEEAISLVRRALDIREKALGPEHPLVAKTLDMLGRFYTVLGRLDAAEPLLERSLAINEARLGKEHPSLADALVPLADIHLERHAPKRAIPLLERAIALYVRHPGDPATLAEARYSLAQALVAVGEDRRRAISLADEARAGYVAAGPRAEAVVAEVDAWLRRNRR</sequence>
<dbReference type="InterPro" id="IPR008271">
    <property type="entry name" value="Ser/Thr_kinase_AS"/>
</dbReference>
<evidence type="ECO:0000256" key="4">
    <source>
        <dbReference type="ARBA" id="ARBA00022840"/>
    </source>
</evidence>
<dbReference type="InterPro" id="IPR017441">
    <property type="entry name" value="Protein_kinase_ATP_BS"/>
</dbReference>
<feature type="repeat" description="TPR" evidence="5">
    <location>
        <begin position="827"/>
        <end position="860"/>
    </location>
</feature>
<dbReference type="Pfam" id="PF13424">
    <property type="entry name" value="TPR_12"/>
    <property type="match status" value="3"/>
</dbReference>
<dbReference type="SMART" id="SM00028">
    <property type="entry name" value="TPR"/>
    <property type="match status" value="7"/>
</dbReference>
<dbReference type="Gene3D" id="1.25.40.10">
    <property type="entry name" value="Tetratricopeptide repeat domain"/>
    <property type="match status" value="2"/>
</dbReference>
<dbReference type="InterPro" id="IPR011009">
    <property type="entry name" value="Kinase-like_dom_sf"/>
</dbReference>